<keyword evidence="1" id="KW-0732">Signal</keyword>
<protein>
    <recommendedName>
        <fullName evidence="4">PsbP C-terminal domain-containing protein</fullName>
    </recommendedName>
</protein>
<feature type="chain" id="PRO_5011647646" description="PsbP C-terminal domain-containing protein" evidence="1">
    <location>
        <begin position="18"/>
        <end position="169"/>
    </location>
</feature>
<accession>A0A1I4Z8G2</accession>
<proteinExistence type="predicted"/>
<gene>
    <name evidence="2" type="ORF">SAMN05216289_12336</name>
</gene>
<dbReference type="OrthoDB" id="5958924at2"/>
<evidence type="ECO:0000313" key="3">
    <source>
        <dbReference type="Proteomes" id="UP000198575"/>
    </source>
</evidence>
<dbReference type="AlphaFoldDB" id="A0A1I4Z8G2"/>
<evidence type="ECO:0008006" key="4">
    <source>
        <dbReference type="Google" id="ProtNLM"/>
    </source>
</evidence>
<keyword evidence="3" id="KW-1185">Reference proteome</keyword>
<dbReference type="Proteomes" id="UP000198575">
    <property type="component" value="Unassembled WGS sequence"/>
</dbReference>
<sequence>MKWLPLLLLLATAGAHAQSGSDFTLNDGKIRFSVPDGWSAIMEKSDGNPQAIIFQVPDPATAGTDDTASVTVKSRQLKSPADFADATQNEMLLSKAQTGYEAALDGSTAGVHHYFVMRGKTRYDIRDRFTLMGNIAVQVRCQRPLLDATTRDWTAKFNGGCDSVAASLK</sequence>
<feature type="signal peptide" evidence="1">
    <location>
        <begin position="1"/>
        <end position="17"/>
    </location>
</feature>
<dbReference type="RefSeq" id="WP_092409134.1">
    <property type="nucleotide sequence ID" value="NZ_FOVF01000023.1"/>
</dbReference>
<reference evidence="2 3" key="1">
    <citation type="submission" date="2016-10" db="EMBL/GenBank/DDBJ databases">
        <authorList>
            <person name="de Groot N.N."/>
        </authorList>
    </citation>
    <scope>NUCLEOTIDE SEQUENCE [LARGE SCALE GENOMIC DNA]</scope>
    <source>
        <strain evidence="2 3">CGMCC 1.7659</strain>
    </source>
</reference>
<evidence type="ECO:0000256" key="1">
    <source>
        <dbReference type="SAM" id="SignalP"/>
    </source>
</evidence>
<evidence type="ECO:0000313" key="2">
    <source>
        <dbReference type="EMBL" id="SFN46160.1"/>
    </source>
</evidence>
<dbReference type="EMBL" id="FOVF01000023">
    <property type="protein sequence ID" value="SFN46160.1"/>
    <property type="molecule type" value="Genomic_DNA"/>
</dbReference>
<organism evidence="2 3">
    <name type="scientific">Dokdonella immobilis</name>
    <dbReference type="NCBI Taxonomy" id="578942"/>
    <lineage>
        <taxon>Bacteria</taxon>
        <taxon>Pseudomonadati</taxon>
        <taxon>Pseudomonadota</taxon>
        <taxon>Gammaproteobacteria</taxon>
        <taxon>Lysobacterales</taxon>
        <taxon>Rhodanobacteraceae</taxon>
        <taxon>Dokdonella</taxon>
    </lineage>
</organism>
<name>A0A1I4Z8G2_9GAMM</name>
<dbReference type="STRING" id="578942.SAMN05216289_12336"/>